<dbReference type="AlphaFoldDB" id="A0A0A8LC11"/>
<keyword evidence="9" id="KW-1185">Reference proteome</keyword>
<dbReference type="Pfam" id="PF11970">
    <property type="entry name" value="GPR_Gpa2_C"/>
    <property type="match status" value="1"/>
</dbReference>
<gene>
    <name evidence="8" type="ORF">KLDO_g4674</name>
</gene>
<evidence type="ECO:0000256" key="5">
    <source>
        <dbReference type="SAM" id="MobiDB-lite"/>
    </source>
</evidence>
<dbReference type="OrthoDB" id="5368598at2759"/>
<protein>
    <submittedName>
        <fullName evidence="8">WGS project CCBQ000000000 data, contig 00058</fullName>
    </submittedName>
</protein>
<dbReference type="InterPro" id="IPR022596">
    <property type="entry name" value="GPR1/2/3_C"/>
</dbReference>
<sequence>MLTVKNVQRAGTPGICVRSDSESDLSSRFNFSPDDVDIEDGYNSDSNNGLHLFNLSSSWNCTAAASNNGRPYQSAYTNPTIPPLVQVQQPSNLYLSSRTSNIPLHSSSSPNDMSEMLEQNAQNMLIQSGGTQLDVEKMEHVPEKDVAGVKHKFQSEMYAHFKIKRDQIRRQLKSIFIYPLAYLILWVFPFVVDCSQYSHEVYHGPIVWLAYIATFMQPLNGVVDVAVFMFREQPWRYSWASIHSKELINRYKLKGEIGETDITNMCESDWGRRGWYYRGRWRKEECWKHQPQCWKRICWYTGRFLVGLWKNKFIYEDNCMDRNYWDAYYGKQTSKTFSLSTTNKMTPISHQSLTPSSGSSDNGLDAYKNKVEVKFLWRVIHLLPLQEGIDLDELDRYLKFKNKYDDFVIPGLQLAIEQNISTNNNTLFKPDYSLSGHKGEKDSTNDNSHSRHSTPLETPIMKTFDLGDISNMNFADVTANPNLPGISANAGRSENSKEEQLDLLSFLKGEPQP</sequence>
<dbReference type="EMBL" id="CCBQ010000047">
    <property type="protein sequence ID" value="CDO96471.1"/>
    <property type="molecule type" value="Genomic_DNA"/>
</dbReference>
<evidence type="ECO:0000256" key="1">
    <source>
        <dbReference type="ARBA" id="ARBA00004141"/>
    </source>
</evidence>
<keyword evidence="3 6" id="KW-1133">Transmembrane helix</keyword>
<organism evidence="8 9">
    <name type="scientific">Kluyveromyces dobzhanskii CBS 2104</name>
    <dbReference type="NCBI Taxonomy" id="1427455"/>
    <lineage>
        <taxon>Eukaryota</taxon>
        <taxon>Fungi</taxon>
        <taxon>Dikarya</taxon>
        <taxon>Ascomycota</taxon>
        <taxon>Saccharomycotina</taxon>
        <taxon>Saccharomycetes</taxon>
        <taxon>Saccharomycetales</taxon>
        <taxon>Saccharomycetaceae</taxon>
        <taxon>Kluyveromyces</taxon>
    </lineage>
</organism>
<feature type="region of interest" description="Disordered" evidence="5">
    <location>
        <begin position="431"/>
        <end position="457"/>
    </location>
</feature>
<dbReference type="GO" id="GO:0007189">
    <property type="term" value="P:adenylate cyclase-activating G protein-coupled receptor signaling pathway"/>
    <property type="evidence" value="ECO:0007669"/>
    <property type="project" value="TreeGrafter"/>
</dbReference>
<name>A0A0A8LC11_9SACH</name>
<evidence type="ECO:0000313" key="8">
    <source>
        <dbReference type="EMBL" id="CDO96471.1"/>
    </source>
</evidence>
<dbReference type="GO" id="GO:0005886">
    <property type="term" value="C:plasma membrane"/>
    <property type="evidence" value="ECO:0007669"/>
    <property type="project" value="TreeGrafter"/>
</dbReference>
<keyword evidence="4 6" id="KW-0472">Membrane</keyword>
<evidence type="ECO:0000256" key="6">
    <source>
        <dbReference type="SAM" id="Phobius"/>
    </source>
</evidence>
<feature type="domain" description="G protein-coupled receptor GPR1/2/3 C-terminal" evidence="7">
    <location>
        <begin position="164"/>
        <end position="237"/>
    </location>
</feature>
<dbReference type="PANTHER" id="PTHR23112">
    <property type="entry name" value="G PROTEIN-COUPLED RECEPTOR 157-RELATED"/>
    <property type="match status" value="1"/>
</dbReference>
<dbReference type="GO" id="GO:0004930">
    <property type="term" value="F:G protein-coupled receptor activity"/>
    <property type="evidence" value="ECO:0007669"/>
    <property type="project" value="TreeGrafter"/>
</dbReference>
<evidence type="ECO:0000256" key="3">
    <source>
        <dbReference type="ARBA" id="ARBA00022989"/>
    </source>
</evidence>
<feature type="transmembrane region" description="Helical" evidence="6">
    <location>
        <begin position="208"/>
        <end position="230"/>
    </location>
</feature>
<reference evidence="8 9" key="1">
    <citation type="submission" date="2014-03" db="EMBL/GenBank/DDBJ databases">
        <title>The genome of Kluyveromyces dobzhanskii.</title>
        <authorList>
            <person name="Nystedt B."/>
            <person name="Astrom S."/>
        </authorList>
    </citation>
    <scope>NUCLEOTIDE SEQUENCE [LARGE SCALE GENOMIC DNA]</scope>
    <source>
        <strain evidence="8 9">CBS 2104</strain>
    </source>
</reference>
<evidence type="ECO:0000259" key="7">
    <source>
        <dbReference type="Pfam" id="PF11970"/>
    </source>
</evidence>
<keyword evidence="2 6" id="KW-0812">Transmembrane</keyword>
<feature type="transmembrane region" description="Helical" evidence="6">
    <location>
        <begin position="175"/>
        <end position="192"/>
    </location>
</feature>
<dbReference type="Proteomes" id="UP000031516">
    <property type="component" value="Unassembled WGS sequence"/>
</dbReference>
<comment type="caution">
    <text evidence="8">The sequence shown here is derived from an EMBL/GenBank/DDBJ whole genome shotgun (WGS) entry which is preliminary data.</text>
</comment>
<proteinExistence type="predicted"/>
<evidence type="ECO:0000256" key="2">
    <source>
        <dbReference type="ARBA" id="ARBA00022692"/>
    </source>
</evidence>
<accession>A0A0A8LC11</accession>
<comment type="subcellular location">
    <subcellularLocation>
        <location evidence="1">Membrane</location>
        <topology evidence="1">Multi-pass membrane protein</topology>
    </subcellularLocation>
</comment>
<evidence type="ECO:0000256" key="4">
    <source>
        <dbReference type="ARBA" id="ARBA00023136"/>
    </source>
</evidence>
<evidence type="ECO:0000313" key="9">
    <source>
        <dbReference type="Proteomes" id="UP000031516"/>
    </source>
</evidence>
<dbReference type="PANTHER" id="PTHR23112:SF37">
    <property type="entry name" value="G PROTEIN-COUPLED RECEPTOR GPR1"/>
    <property type="match status" value="1"/>
</dbReference>